<protein>
    <submittedName>
        <fullName evidence="5">DNA polymerase III subunit delta</fullName>
    </submittedName>
</protein>
<dbReference type="SUPFAM" id="SSF52540">
    <property type="entry name" value="P-loop containing nucleoside triphosphate hydrolases"/>
    <property type="match status" value="1"/>
</dbReference>
<evidence type="ECO:0000256" key="3">
    <source>
        <dbReference type="ARBA" id="ARBA00022705"/>
    </source>
</evidence>
<gene>
    <name evidence="5" type="ORF">FJR48_02215</name>
</gene>
<proteinExistence type="predicted"/>
<evidence type="ECO:0000256" key="2">
    <source>
        <dbReference type="ARBA" id="ARBA00022695"/>
    </source>
</evidence>
<dbReference type="GO" id="GO:0006261">
    <property type="term" value="P:DNA-templated DNA replication"/>
    <property type="evidence" value="ECO:0007669"/>
    <property type="project" value="TreeGrafter"/>
</dbReference>
<dbReference type="InterPro" id="IPR027417">
    <property type="entry name" value="P-loop_NTPase"/>
</dbReference>
<dbReference type="EMBL" id="CP043617">
    <property type="protein sequence ID" value="QFR50409.1"/>
    <property type="molecule type" value="Genomic_DNA"/>
</dbReference>
<dbReference type="KEGG" id="sulg:FJR48_02215"/>
<dbReference type="Gene3D" id="1.20.272.10">
    <property type="match status" value="1"/>
</dbReference>
<dbReference type="Gene3D" id="3.40.50.300">
    <property type="entry name" value="P-loop containing nucleotide triphosphate hydrolases"/>
    <property type="match status" value="1"/>
</dbReference>
<evidence type="ECO:0000313" key="5">
    <source>
        <dbReference type="EMBL" id="QFR50409.1"/>
    </source>
</evidence>
<dbReference type="GO" id="GO:0009360">
    <property type="term" value="C:DNA polymerase III complex"/>
    <property type="evidence" value="ECO:0007669"/>
    <property type="project" value="TreeGrafter"/>
</dbReference>
<accession>A0A5P8P3Z3</accession>
<name>A0A5P8P3Z3_9BACT</name>
<evidence type="ECO:0000313" key="6">
    <source>
        <dbReference type="Proteomes" id="UP000326944"/>
    </source>
</evidence>
<keyword evidence="2" id="KW-0548">Nucleotidyltransferase</keyword>
<dbReference type="Proteomes" id="UP000326944">
    <property type="component" value="Chromosome"/>
</dbReference>
<dbReference type="GO" id="GO:0003887">
    <property type="term" value="F:DNA-directed DNA polymerase activity"/>
    <property type="evidence" value="ECO:0007669"/>
    <property type="project" value="UniProtKB-KW"/>
</dbReference>
<keyword evidence="1" id="KW-0808">Transferase</keyword>
<keyword evidence="6" id="KW-1185">Reference proteome</keyword>
<dbReference type="GO" id="GO:0003677">
    <property type="term" value="F:DNA binding"/>
    <property type="evidence" value="ECO:0007669"/>
    <property type="project" value="InterPro"/>
</dbReference>
<sequence length="321" mass="36732">MYKAEFDKHIQNNTLSNSFVLFGESIFLIEHYTKLLSNVADASVLKFYHDEYDFNSAKAHLSQASLFGDRNILVIKSEKKVPKKDLETLVDYCEKNQNNIFIYAYLGDDNKTYAKGFSKRATMAVRFFHPKHGEAVNLISQIAKQKNVNIDNYSITHLLNIHNSNISLAINELDKFRVFDTAVSTKDIDTLVYGLGEINVDELIKKVINKKEFKDDVKNLTEHGEDEIRILTQITAYITQLYMFNIYIRVNGAPNALEILGYPAPAFVVKEKAELSLKFKPTTYYKLHELLLDAELKMKSAKGVDKNAILLSTLIKFQNLL</sequence>
<organism evidence="5 6">
    <name type="scientific">Sulfurimonas lithotrophica</name>
    <dbReference type="NCBI Taxonomy" id="2590022"/>
    <lineage>
        <taxon>Bacteria</taxon>
        <taxon>Pseudomonadati</taxon>
        <taxon>Campylobacterota</taxon>
        <taxon>Epsilonproteobacteria</taxon>
        <taxon>Campylobacterales</taxon>
        <taxon>Sulfurimonadaceae</taxon>
        <taxon>Sulfurimonas</taxon>
    </lineage>
</organism>
<dbReference type="PANTHER" id="PTHR34388">
    <property type="entry name" value="DNA POLYMERASE III SUBUNIT DELTA"/>
    <property type="match status" value="1"/>
</dbReference>
<dbReference type="InterPro" id="IPR005790">
    <property type="entry name" value="DNA_polIII_delta"/>
</dbReference>
<dbReference type="RefSeq" id="WP_152308357.1">
    <property type="nucleotide sequence ID" value="NZ_CP043617.1"/>
</dbReference>
<keyword evidence="3" id="KW-0235">DNA replication</keyword>
<dbReference type="PANTHER" id="PTHR34388:SF1">
    <property type="entry name" value="DNA POLYMERASE III SUBUNIT DELTA"/>
    <property type="match status" value="1"/>
</dbReference>
<evidence type="ECO:0000256" key="1">
    <source>
        <dbReference type="ARBA" id="ARBA00022679"/>
    </source>
</evidence>
<keyword evidence="4" id="KW-0239">DNA-directed DNA polymerase</keyword>
<dbReference type="NCBIfam" id="TIGR01128">
    <property type="entry name" value="holA"/>
    <property type="match status" value="1"/>
</dbReference>
<reference evidence="5 6" key="1">
    <citation type="submission" date="2019-09" db="EMBL/GenBank/DDBJ databases">
        <title>Sulfurimonas gotlandica sp. nov., a chemoautotrophic and psychrotolerant epsilonproteobacterium isolated from a pelagic redoxcline, and an emended description of the genus Sulfurimonas.</title>
        <authorList>
            <person name="Wang S."/>
            <person name="Jiang L."/>
            <person name="Shao S."/>
        </authorList>
    </citation>
    <scope>NUCLEOTIDE SEQUENCE [LARGE SCALE GENOMIC DNA]</scope>
    <source>
        <strain evidence="5 6">GYSZ_1</strain>
    </source>
</reference>
<dbReference type="NCBIfam" id="NF006302">
    <property type="entry name" value="PRK08487.1-5"/>
    <property type="match status" value="1"/>
</dbReference>
<dbReference type="OrthoDB" id="5329738at2"/>
<evidence type="ECO:0000256" key="4">
    <source>
        <dbReference type="ARBA" id="ARBA00022932"/>
    </source>
</evidence>
<dbReference type="AlphaFoldDB" id="A0A5P8P3Z3"/>